<sequence length="223" mass="25536">MHYKYLIIFVAFLSFISCKKDSPENNLPVINGNVGLNIISNYRKPSSTARFEPNYIFTEASIAIDQISFLKKETTSSKAHFEGPFICDLVNNTTEPQLPYGNIEEGNYQLFQLDILKELENNFAIDIKGNYHPNGVLIHPFHYSVSLEETVSIMETNGVNIVEDSLHQVAIVVDLAFIFDGIDFENVHYEEDGFLDFNAEKNQEHHLGITERFLEGFRVYQTK</sequence>
<dbReference type="Proteomes" id="UP000576082">
    <property type="component" value="Unassembled WGS sequence"/>
</dbReference>
<evidence type="ECO:0000313" key="1">
    <source>
        <dbReference type="EMBL" id="NME69638.1"/>
    </source>
</evidence>
<gene>
    <name evidence="1" type="ORF">HHU12_16790</name>
</gene>
<keyword evidence="2" id="KW-1185">Reference proteome</keyword>
<dbReference type="RefSeq" id="WP_169657903.1">
    <property type="nucleotide sequence ID" value="NZ_JABANE010000045.1"/>
</dbReference>
<dbReference type="PROSITE" id="PS51257">
    <property type="entry name" value="PROKAR_LIPOPROTEIN"/>
    <property type="match status" value="1"/>
</dbReference>
<organism evidence="1 2">
    <name type="scientific">Flammeovirga aprica JL-4</name>
    <dbReference type="NCBI Taxonomy" id="694437"/>
    <lineage>
        <taxon>Bacteria</taxon>
        <taxon>Pseudomonadati</taxon>
        <taxon>Bacteroidota</taxon>
        <taxon>Cytophagia</taxon>
        <taxon>Cytophagales</taxon>
        <taxon>Flammeovirgaceae</taxon>
        <taxon>Flammeovirga</taxon>
    </lineage>
</organism>
<accession>A0A7X9RVV4</accession>
<reference evidence="1 2" key="1">
    <citation type="submission" date="2020-04" db="EMBL/GenBank/DDBJ databases">
        <title>Flammeovirga sp. SR4, a novel species isolated from seawater.</title>
        <authorList>
            <person name="Wang X."/>
        </authorList>
    </citation>
    <scope>NUCLEOTIDE SEQUENCE [LARGE SCALE GENOMIC DNA]</scope>
    <source>
        <strain evidence="1 2">ATCC 23126</strain>
    </source>
</reference>
<evidence type="ECO:0000313" key="2">
    <source>
        <dbReference type="Proteomes" id="UP000576082"/>
    </source>
</evidence>
<name>A0A7X9RVV4_9BACT</name>
<proteinExistence type="predicted"/>
<dbReference type="EMBL" id="JABANE010000045">
    <property type="protein sequence ID" value="NME69638.1"/>
    <property type="molecule type" value="Genomic_DNA"/>
</dbReference>
<evidence type="ECO:0008006" key="3">
    <source>
        <dbReference type="Google" id="ProtNLM"/>
    </source>
</evidence>
<comment type="caution">
    <text evidence="1">The sequence shown here is derived from an EMBL/GenBank/DDBJ whole genome shotgun (WGS) entry which is preliminary data.</text>
</comment>
<dbReference type="AlphaFoldDB" id="A0A7X9RVV4"/>
<protein>
    <recommendedName>
        <fullName evidence="3">DUF4382 domain-containing protein</fullName>
    </recommendedName>
</protein>